<dbReference type="Proteomes" id="UP001145050">
    <property type="component" value="Unassembled WGS sequence"/>
</dbReference>
<feature type="transmembrane region" description="Helical" evidence="1">
    <location>
        <begin position="215"/>
        <end position="233"/>
    </location>
</feature>
<feature type="transmembrane region" description="Helical" evidence="1">
    <location>
        <begin position="274"/>
        <end position="297"/>
    </location>
</feature>
<feature type="transmembrane region" description="Helical" evidence="1">
    <location>
        <begin position="60"/>
        <end position="81"/>
    </location>
</feature>
<keyword evidence="1" id="KW-0812">Transmembrane</keyword>
<reference evidence="2" key="1">
    <citation type="submission" date="2022-06" db="EMBL/GenBank/DDBJ databases">
        <title>Aquibacillus sp. a new bacterium isolated from soil saline samples.</title>
        <authorList>
            <person name="Galisteo C."/>
            <person name="De La Haba R."/>
            <person name="Sanchez-Porro C."/>
            <person name="Ventosa A."/>
        </authorList>
    </citation>
    <scope>NUCLEOTIDE SEQUENCE</scope>
    <source>
        <strain evidence="2">3ASR75-11</strain>
    </source>
</reference>
<keyword evidence="1" id="KW-1133">Transmembrane helix</keyword>
<organism evidence="2 3">
    <name type="scientific">Terrihalobacillus insolitus</name>
    <dbReference type="NCBI Taxonomy" id="2950438"/>
    <lineage>
        <taxon>Bacteria</taxon>
        <taxon>Bacillati</taxon>
        <taxon>Bacillota</taxon>
        <taxon>Bacilli</taxon>
        <taxon>Bacillales</taxon>
        <taxon>Bacillaceae</taxon>
        <taxon>Terrihalobacillus</taxon>
    </lineage>
</organism>
<dbReference type="InterPro" id="IPR017516">
    <property type="entry name" value="AbrB_dup"/>
</dbReference>
<evidence type="ECO:0000313" key="2">
    <source>
        <dbReference type="EMBL" id="MDC3423320.1"/>
    </source>
</evidence>
<dbReference type="PIRSF" id="PIRSF038991">
    <property type="entry name" value="Protein_AbrB"/>
    <property type="match status" value="1"/>
</dbReference>
<protein>
    <submittedName>
        <fullName evidence="2">AbrB family transcriptional regulator</fullName>
    </submittedName>
</protein>
<comment type="caution">
    <text evidence="2">The sequence shown here is derived from an EMBL/GenBank/DDBJ whole genome shotgun (WGS) entry which is preliminary data.</text>
</comment>
<dbReference type="RefSeq" id="WP_272434997.1">
    <property type="nucleotide sequence ID" value="NZ_JAMQKB010000001.1"/>
</dbReference>
<proteinExistence type="predicted"/>
<dbReference type="PANTHER" id="PTHR38457">
    <property type="entry name" value="REGULATOR ABRB-RELATED"/>
    <property type="match status" value="1"/>
</dbReference>
<dbReference type="GO" id="GO:0016020">
    <property type="term" value="C:membrane"/>
    <property type="evidence" value="ECO:0007669"/>
    <property type="project" value="InterPro"/>
</dbReference>
<dbReference type="Pfam" id="PF05145">
    <property type="entry name" value="AbrB"/>
    <property type="match status" value="1"/>
</dbReference>
<dbReference type="EMBL" id="JAMQKB010000001">
    <property type="protein sequence ID" value="MDC3423320.1"/>
    <property type="molecule type" value="Genomic_DNA"/>
</dbReference>
<gene>
    <name evidence="2" type="ORF">NC797_02210</name>
</gene>
<dbReference type="InterPro" id="IPR007820">
    <property type="entry name" value="AbrB_fam"/>
</dbReference>
<feature type="transmembrane region" description="Helical" evidence="1">
    <location>
        <begin position="191"/>
        <end position="208"/>
    </location>
</feature>
<accession>A0A9X3WP96</accession>
<dbReference type="AlphaFoldDB" id="A0A9X3WP96"/>
<keyword evidence="1" id="KW-0472">Membrane</keyword>
<name>A0A9X3WP96_9BACI</name>
<feature type="transmembrane region" description="Helical" evidence="1">
    <location>
        <begin position="31"/>
        <end position="48"/>
    </location>
</feature>
<feature type="transmembrane region" description="Helical" evidence="1">
    <location>
        <begin position="304"/>
        <end position="323"/>
    </location>
</feature>
<dbReference type="PANTHER" id="PTHR38457:SF1">
    <property type="entry name" value="REGULATOR ABRB-RELATED"/>
    <property type="match status" value="1"/>
</dbReference>
<keyword evidence="3" id="KW-1185">Reference proteome</keyword>
<feature type="transmembrane region" description="Helical" evidence="1">
    <location>
        <begin position="7"/>
        <end position="25"/>
    </location>
</feature>
<feature type="transmembrane region" description="Helical" evidence="1">
    <location>
        <begin position="87"/>
        <end position="109"/>
    </location>
</feature>
<dbReference type="NCBIfam" id="TIGR03082">
    <property type="entry name" value="Gneg_AbrB_dup"/>
    <property type="match status" value="2"/>
</dbReference>
<evidence type="ECO:0000256" key="1">
    <source>
        <dbReference type="SAM" id="Phobius"/>
    </source>
</evidence>
<evidence type="ECO:0000313" key="3">
    <source>
        <dbReference type="Proteomes" id="UP001145050"/>
    </source>
</evidence>
<feature type="transmembrane region" description="Helical" evidence="1">
    <location>
        <begin position="153"/>
        <end position="171"/>
    </location>
</feature>
<dbReference type="GO" id="GO:0010468">
    <property type="term" value="P:regulation of gene expression"/>
    <property type="evidence" value="ECO:0007669"/>
    <property type="project" value="InterPro"/>
</dbReference>
<sequence>MNPKDKVIPFLFTLVVAILAGALLYVTGMVLPWLLGPLLAVIVLKITFPKRFLFYWPIQLRSLALLLLGIQLGASFTSEAANKMATYLPYMALTTVLLIGFTLLLAFFVMKLTGISSTTALLGSFPGGLSQMVIVGEEMERANESVIMFMQTLRILLVLILVPLVANVLYGDSSSSNSISQITNNVFSMEPELFLLLLALCPIGIWLGKKINMPIPFMLIPLLIVAVAQTTIIPDTTVGLPTWLLNGAQLSLGAHLGYNMKIDRTLFTARMVSVALGSNVILLAFSFGISELFSLLWATPFKDLFLAVAPGGIAEMSVTALTIHADTAYVVTFQLFRVLFILLIVTPTMKWILEAREARKLRVKESA</sequence>
<feature type="transmembrane region" description="Helical" evidence="1">
    <location>
        <begin position="335"/>
        <end position="353"/>
    </location>
</feature>